<evidence type="ECO:0000313" key="3">
    <source>
        <dbReference type="Proteomes" id="UP001596122"/>
    </source>
</evidence>
<protein>
    <submittedName>
        <fullName evidence="2">DUF6504 family protein</fullName>
    </submittedName>
</protein>
<reference evidence="3" key="1">
    <citation type="journal article" date="2019" name="Int. J. Syst. Evol. Microbiol.">
        <title>The Global Catalogue of Microorganisms (GCM) 10K type strain sequencing project: providing services to taxonomists for standard genome sequencing and annotation.</title>
        <authorList>
            <consortium name="The Broad Institute Genomics Platform"/>
            <consortium name="The Broad Institute Genome Sequencing Center for Infectious Disease"/>
            <person name="Wu L."/>
            <person name="Ma J."/>
        </authorList>
    </citation>
    <scope>NUCLEOTIDE SEQUENCE [LARGE SCALE GENOMIC DNA]</scope>
    <source>
        <strain evidence="3">CCUG 43114</strain>
    </source>
</reference>
<keyword evidence="3" id="KW-1185">Reference proteome</keyword>
<comment type="caution">
    <text evidence="2">The sequence shown here is derived from an EMBL/GenBank/DDBJ whole genome shotgun (WGS) entry which is preliminary data.</text>
</comment>
<dbReference type="EMBL" id="JBHSLD010000015">
    <property type="protein sequence ID" value="MFC5382245.1"/>
    <property type="molecule type" value="Genomic_DNA"/>
</dbReference>
<dbReference type="Pfam" id="PF20114">
    <property type="entry name" value="DUF6504"/>
    <property type="match status" value="1"/>
</dbReference>
<sequence length="129" mass="14101">MRRYDEHVEVRTTDLGDGSAGRPDAFIWRDRLHVVTEVLATWSEREAWWEVDVRRGEPAAYERTVWRVEAGPGRWAGTGVYDLALTVPVGRPVARPVLAGAAVGGPVPRAGAGAPAGTQGEWVLLCRLD</sequence>
<feature type="domain" description="DUF6504" evidence="1">
    <location>
        <begin position="2"/>
        <end position="85"/>
    </location>
</feature>
<dbReference type="Proteomes" id="UP001596122">
    <property type="component" value="Unassembled WGS sequence"/>
</dbReference>
<dbReference type="InterPro" id="IPR045443">
    <property type="entry name" value="DUF6504"/>
</dbReference>
<evidence type="ECO:0000313" key="2">
    <source>
        <dbReference type="EMBL" id="MFC5382245.1"/>
    </source>
</evidence>
<name>A0ABW0GSM6_9MICO</name>
<proteinExistence type="predicted"/>
<organism evidence="2 3">
    <name type="scientific">Aquipuribacter nitratireducens</name>
    <dbReference type="NCBI Taxonomy" id="650104"/>
    <lineage>
        <taxon>Bacteria</taxon>
        <taxon>Bacillati</taxon>
        <taxon>Actinomycetota</taxon>
        <taxon>Actinomycetes</taxon>
        <taxon>Micrococcales</taxon>
        <taxon>Intrasporangiaceae</taxon>
        <taxon>Aquipuribacter</taxon>
    </lineage>
</organism>
<evidence type="ECO:0000259" key="1">
    <source>
        <dbReference type="Pfam" id="PF20114"/>
    </source>
</evidence>
<dbReference type="RefSeq" id="WP_340271273.1">
    <property type="nucleotide sequence ID" value="NZ_JBBEOG010000010.1"/>
</dbReference>
<accession>A0ABW0GSM6</accession>
<gene>
    <name evidence="2" type="ORF">ACFPJ6_15860</name>
</gene>